<accession>A0A0H4J0A4</accession>
<evidence type="ECO:0000313" key="2">
    <source>
        <dbReference type="Proteomes" id="UP000066549"/>
    </source>
</evidence>
<protein>
    <submittedName>
        <fullName evidence="1">Uncharacterized protein</fullName>
    </submittedName>
</protein>
<dbReference type="AlphaFoldDB" id="A0A0H4J0A4"/>
<evidence type="ECO:0000313" key="1">
    <source>
        <dbReference type="EMBL" id="AKO66219.1"/>
    </source>
</evidence>
<reference evidence="1 2" key="1">
    <citation type="submission" date="2015-03" db="EMBL/GenBank/DDBJ databases">
        <title>Comparative analysis of the OM43 clade including a novel species from Red Sea uncovers genomic and metabolic diversity among marine methylotrophs.</title>
        <authorList>
            <person name="Jimenez-Infante F."/>
            <person name="Ngugi D.K."/>
            <person name="Vinu M."/>
            <person name="Alam I."/>
            <person name="Kamau A."/>
            <person name="Blom J."/>
            <person name="Bajic V.B."/>
            <person name="Stingl U."/>
        </authorList>
    </citation>
    <scope>NUCLEOTIDE SEQUENCE [LARGE SCALE GENOMIC DNA]</scope>
    <source>
        <strain evidence="1 2">MBRSH7</strain>
    </source>
</reference>
<sequence>MRFYLITTVLLSTISFAEEYPEAKIIKQEQIKSIKFRTVCIDGYKFLNTDRQISKHVLNNSTIQMFEEKNGISVPSKCE</sequence>
<name>A0A0H4J0A4_9PROT</name>
<organism evidence="1 2">
    <name type="scientific">Methylophilales bacterium MBRS-H7</name>
    <dbReference type="NCBI Taxonomy" id="1623450"/>
    <lineage>
        <taxon>Bacteria</taxon>
        <taxon>Pseudomonadati</taxon>
        <taxon>Pseudomonadota</taxon>
        <taxon>Betaproteobacteria</taxon>
        <taxon>Nitrosomonadales</taxon>
        <taxon>OM43 clade</taxon>
    </lineage>
</organism>
<keyword evidence="2" id="KW-1185">Reference proteome</keyword>
<gene>
    <name evidence="1" type="ORF">VI33_05990</name>
</gene>
<dbReference type="Proteomes" id="UP000066549">
    <property type="component" value="Chromosome"/>
</dbReference>
<dbReference type="EMBL" id="CP011002">
    <property type="protein sequence ID" value="AKO66219.1"/>
    <property type="molecule type" value="Genomic_DNA"/>
</dbReference>
<proteinExistence type="predicted"/>